<gene>
    <name evidence="2" type="primary">AVEN_59347_1</name>
    <name evidence="2" type="ORF">CEXT_225541</name>
</gene>
<name>A0AAV4PRH2_CAEEX</name>
<keyword evidence="3" id="KW-1185">Reference proteome</keyword>
<dbReference type="Gene3D" id="2.70.170.10">
    <property type="entry name" value="Neurotransmitter-gated ion-channel ligand-binding domain"/>
    <property type="match status" value="1"/>
</dbReference>
<reference evidence="2 3" key="1">
    <citation type="submission" date="2021-06" db="EMBL/GenBank/DDBJ databases">
        <title>Caerostris extrusa draft genome.</title>
        <authorList>
            <person name="Kono N."/>
            <person name="Arakawa K."/>
        </authorList>
    </citation>
    <scope>NUCLEOTIDE SEQUENCE [LARGE SCALE GENOMIC DNA]</scope>
</reference>
<dbReference type="GO" id="GO:0016020">
    <property type="term" value="C:membrane"/>
    <property type="evidence" value="ECO:0007669"/>
    <property type="project" value="InterPro"/>
</dbReference>
<dbReference type="Proteomes" id="UP001054945">
    <property type="component" value="Unassembled WGS sequence"/>
</dbReference>
<dbReference type="Pfam" id="PF02931">
    <property type="entry name" value="Neur_chan_LBD"/>
    <property type="match status" value="1"/>
</dbReference>
<comment type="caution">
    <text evidence="2">The sequence shown here is derived from an EMBL/GenBank/DDBJ whole genome shotgun (WGS) entry which is preliminary data.</text>
</comment>
<sequence>MKLFRIFCTSRDLGDGEECIIQKSIPSHLLNSGDLSHTKQKQIANRPIIPLEKRVTSAFEGGGACPPRSEGVSLSILRRRYGSSARFFSRDGRDRDDRLTGMWRSLVLLGLCCCGGVLGNPDAKRLYDDLMSSYNRLIRPVSNNSDTLTVKMGLKLSQLIDVVSTPTLLSFSLPLL</sequence>
<organism evidence="2 3">
    <name type="scientific">Caerostris extrusa</name>
    <name type="common">Bark spider</name>
    <name type="synonym">Caerostris bankana</name>
    <dbReference type="NCBI Taxonomy" id="172846"/>
    <lineage>
        <taxon>Eukaryota</taxon>
        <taxon>Metazoa</taxon>
        <taxon>Ecdysozoa</taxon>
        <taxon>Arthropoda</taxon>
        <taxon>Chelicerata</taxon>
        <taxon>Arachnida</taxon>
        <taxon>Araneae</taxon>
        <taxon>Araneomorphae</taxon>
        <taxon>Entelegynae</taxon>
        <taxon>Araneoidea</taxon>
        <taxon>Araneidae</taxon>
        <taxon>Caerostris</taxon>
    </lineage>
</organism>
<dbReference type="InterPro" id="IPR006202">
    <property type="entry name" value="Neur_chan_lig-bd"/>
</dbReference>
<dbReference type="InterPro" id="IPR036734">
    <property type="entry name" value="Neur_chan_lig-bd_sf"/>
</dbReference>
<proteinExistence type="predicted"/>
<protein>
    <submittedName>
        <fullName evidence="2">Neur_chan_LBD domain-containing protein</fullName>
    </submittedName>
</protein>
<dbReference type="SUPFAM" id="SSF63712">
    <property type="entry name" value="Nicotinic receptor ligand binding domain-like"/>
    <property type="match status" value="1"/>
</dbReference>
<evidence type="ECO:0000313" key="3">
    <source>
        <dbReference type="Proteomes" id="UP001054945"/>
    </source>
</evidence>
<dbReference type="AlphaFoldDB" id="A0AAV4PRH2"/>
<dbReference type="GO" id="GO:0005230">
    <property type="term" value="F:extracellular ligand-gated monoatomic ion channel activity"/>
    <property type="evidence" value="ECO:0007669"/>
    <property type="project" value="InterPro"/>
</dbReference>
<evidence type="ECO:0000313" key="2">
    <source>
        <dbReference type="EMBL" id="GIX97782.1"/>
    </source>
</evidence>
<feature type="domain" description="Neurotransmitter-gated ion-channel ligand-binding" evidence="1">
    <location>
        <begin position="124"/>
        <end position="168"/>
    </location>
</feature>
<accession>A0AAV4PRH2</accession>
<evidence type="ECO:0000259" key="1">
    <source>
        <dbReference type="Pfam" id="PF02931"/>
    </source>
</evidence>
<dbReference type="EMBL" id="BPLR01004818">
    <property type="protein sequence ID" value="GIX97782.1"/>
    <property type="molecule type" value="Genomic_DNA"/>
</dbReference>